<sequence length="216" mass="23329">MCEADLMENVASPAGHYQQTASRWKRKTKGRDGQETDQTRLGSLRGAQSPDASIVHIHTIRGHHPCCVSSSSPPTLYPARAHHTMFHLHFAGPSVNAFFAAPSFINFDQTTLGSDSGSPSLSGEGARGSAPDDEHLEIYVRVAVGEGTTLVSISVTSSEAWSGSDWHQKFSPNPLRARYTTMSLSSLPQASRNFGSDISHISQQVKSVLLPDRKAS</sequence>
<dbReference type="Proteomes" id="UP001221142">
    <property type="component" value="Unassembled WGS sequence"/>
</dbReference>
<protein>
    <submittedName>
        <fullName evidence="2">Uncharacterized protein</fullName>
    </submittedName>
</protein>
<organism evidence="2 3">
    <name type="scientific">Roridomyces roridus</name>
    <dbReference type="NCBI Taxonomy" id="1738132"/>
    <lineage>
        <taxon>Eukaryota</taxon>
        <taxon>Fungi</taxon>
        <taxon>Dikarya</taxon>
        <taxon>Basidiomycota</taxon>
        <taxon>Agaricomycotina</taxon>
        <taxon>Agaricomycetes</taxon>
        <taxon>Agaricomycetidae</taxon>
        <taxon>Agaricales</taxon>
        <taxon>Marasmiineae</taxon>
        <taxon>Mycenaceae</taxon>
        <taxon>Roridomyces</taxon>
    </lineage>
</organism>
<dbReference type="EMBL" id="JARKIF010000013">
    <property type="protein sequence ID" value="KAJ7624700.1"/>
    <property type="molecule type" value="Genomic_DNA"/>
</dbReference>
<dbReference type="AlphaFoldDB" id="A0AAD7FK37"/>
<accession>A0AAD7FK37</accession>
<proteinExistence type="predicted"/>
<comment type="caution">
    <text evidence="2">The sequence shown here is derived from an EMBL/GenBank/DDBJ whole genome shotgun (WGS) entry which is preliminary data.</text>
</comment>
<keyword evidence="3" id="KW-1185">Reference proteome</keyword>
<evidence type="ECO:0000313" key="2">
    <source>
        <dbReference type="EMBL" id="KAJ7624700.1"/>
    </source>
</evidence>
<evidence type="ECO:0000313" key="3">
    <source>
        <dbReference type="Proteomes" id="UP001221142"/>
    </source>
</evidence>
<gene>
    <name evidence="2" type="ORF">FB45DRAFT_869601</name>
</gene>
<evidence type="ECO:0000256" key="1">
    <source>
        <dbReference type="SAM" id="MobiDB-lite"/>
    </source>
</evidence>
<feature type="region of interest" description="Disordered" evidence="1">
    <location>
        <begin position="13"/>
        <end position="48"/>
    </location>
</feature>
<name>A0AAD7FK37_9AGAR</name>
<reference evidence="2" key="1">
    <citation type="submission" date="2023-03" db="EMBL/GenBank/DDBJ databases">
        <title>Massive genome expansion in bonnet fungi (Mycena s.s.) driven by repeated elements and novel gene families across ecological guilds.</title>
        <authorList>
            <consortium name="Lawrence Berkeley National Laboratory"/>
            <person name="Harder C.B."/>
            <person name="Miyauchi S."/>
            <person name="Viragh M."/>
            <person name="Kuo A."/>
            <person name="Thoen E."/>
            <person name="Andreopoulos B."/>
            <person name="Lu D."/>
            <person name="Skrede I."/>
            <person name="Drula E."/>
            <person name="Henrissat B."/>
            <person name="Morin E."/>
            <person name="Kohler A."/>
            <person name="Barry K."/>
            <person name="LaButti K."/>
            <person name="Morin E."/>
            <person name="Salamov A."/>
            <person name="Lipzen A."/>
            <person name="Mereny Z."/>
            <person name="Hegedus B."/>
            <person name="Baldrian P."/>
            <person name="Stursova M."/>
            <person name="Weitz H."/>
            <person name="Taylor A."/>
            <person name="Grigoriev I.V."/>
            <person name="Nagy L.G."/>
            <person name="Martin F."/>
            <person name="Kauserud H."/>
        </authorList>
    </citation>
    <scope>NUCLEOTIDE SEQUENCE</scope>
    <source>
        <strain evidence="2">9284</strain>
    </source>
</reference>